<organism evidence="1 2">
    <name type="scientific">Letharia columbiana</name>
    <dbReference type="NCBI Taxonomy" id="112416"/>
    <lineage>
        <taxon>Eukaryota</taxon>
        <taxon>Fungi</taxon>
        <taxon>Dikarya</taxon>
        <taxon>Ascomycota</taxon>
        <taxon>Pezizomycotina</taxon>
        <taxon>Lecanoromycetes</taxon>
        <taxon>OSLEUM clade</taxon>
        <taxon>Lecanoromycetidae</taxon>
        <taxon>Lecanorales</taxon>
        <taxon>Lecanorineae</taxon>
        <taxon>Parmeliaceae</taxon>
        <taxon>Letharia</taxon>
    </lineage>
</organism>
<gene>
    <name evidence="1" type="ORF">HO173_000592</name>
</gene>
<name>A0A8H6G7H5_9LECA</name>
<evidence type="ECO:0000313" key="1">
    <source>
        <dbReference type="EMBL" id="KAF6241880.1"/>
    </source>
</evidence>
<dbReference type="Proteomes" id="UP000578531">
    <property type="component" value="Unassembled WGS sequence"/>
</dbReference>
<dbReference type="OrthoDB" id="1896086at2759"/>
<dbReference type="RefSeq" id="XP_037171120.1">
    <property type="nucleotide sequence ID" value="XM_037302541.1"/>
</dbReference>
<protein>
    <submittedName>
        <fullName evidence="1">Uncharacterized protein</fullName>
    </submittedName>
</protein>
<reference evidence="1 2" key="1">
    <citation type="journal article" date="2020" name="Genomics">
        <title>Complete, high-quality genomes from long-read metagenomic sequencing of two wolf lichen thalli reveals enigmatic genome architecture.</title>
        <authorList>
            <person name="McKenzie S.K."/>
            <person name="Walston R.F."/>
            <person name="Allen J.L."/>
        </authorList>
    </citation>
    <scope>NUCLEOTIDE SEQUENCE [LARGE SCALE GENOMIC DNA]</scope>
    <source>
        <strain evidence="1">WasteWater2</strain>
    </source>
</reference>
<evidence type="ECO:0000313" key="2">
    <source>
        <dbReference type="Proteomes" id="UP000578531"/>
    </source>
</evidence>
<dbReference type="AlphaFoldDB" id="A0A8H6G7H5"/>
<dbReference type="EMBL" id="JACCJC010000001">
    <property type="protein sequence ID" value="KAF6241880.1"/>
    <property type="molecule type" value="Genomic_DNA"/>
</dbReference>
<accession>A0A8H6G7H5</accession>
<keyword evidence="2" id="KW-1185">Reference proteome</keyword>
<comment type="caution">
    <text evidence="1">The sequence shown here is derived from an EMBL/GenBank/DDBJ whole genome shotgun (WGS) entry which is preliminary data.</text>
</comment>
<proteinExistence type="predicted"/>
<dbReference type="GeneID" id="59282271"/>
<sequence length="293" mass="32069">MPNPSAEKNILENFYENRATILYHETYHFDSTVVQPNTRDYANGPQSIWDQAKLKGAYWSYVTPDSYGCAALSIYIQEWFRSVFPPVPRKVYQAQSGFISSSSTTEADLYPPVNFSTVLPASFVAPSNPDIPNATPDASLWTEFRGTSPPEAPSSTATATQVSATSTCKIHVDEYELCGAESSDLFANVSMANGNGDTIGETAINYTYPLGMPINVGDTYSFQPRLGLAIMITGEHEGDYIQFTQGDLSWTSNTTTGVVSCTDGGWEPKDGPVCGREYGDTDAKKQIDCWVRC</sequence>